<gene>
    <name evidence="2" type="ORF">ACJ73_09130</name>
</gene>
<comment type="caution">
    <text evidence="2">The sequence shown here is derived from an EMBL/GenBank/DDBJ whole genome shotgun (WGS) entry which is preliminary data.</text>
</comment>
<dbReference type="EMBL" id="LGTZ01002425">
    <property type="protein sequence ID" value="OJD14006.1"/>
    <property type="molecule type" value="Genomic_DNA"/>
</dbReference>
<dbReference type="VEuPathDB" id="FungiDB:ACJ73_09130"/>
<sequence length="162" mass="17838">MAQVFTALDDRRMAMPHGKQPRKSPVDRFSGAGSRSTAEMPFARQGGLFDVRSPSPAERSSSKQESYAWAGRVTGSKVHRPSPLGGQEATLSISSRPKESEGAFIRKAAEKKQQRAAAAVSRDEKILDRNSGPPKKDEDKGDRKPLKTVPCLTTHRDRRYSC</sequence>
<keyword evidence="3" id="KW-1185">Reference proteome</keyword>
<name>A0A1J9PDB3_9EURO</name>
<feature type="compositionally biased region" description="Basic and acidic residues" evidence="1">
    <location>
        <begin position="121"/>
        <end position="145"/>
    </location>
</feature>
<organism evidence="2 3">
    <name type="scientific">Blastomyces percursus</name>
    <dbReference type="NCBI Taxonomy" id="1658174"/>
    <lineage>
        <taxon>Eukaryota</taxon>
        <taxon>Fungi</taxon>
        <taxon>Dikarya</taxon>
        <taxon>Ascomycota</taxon>
        <taxon>Pezizomycotina</taxon>
        <taxon>Eurotiomycetes</taxon>
        <taxon>Eurotiomycetidae</taxon>
        <taxon>Onygenales</taxon>
        <taxon>Ajellomycetaceae</taxon>
        <taxon>Blastomyces</taxon>
    </lineage>
</organism>
<dbReference type="AlphaFoldDB" id="A0A1J9PDB3"/>
<accession>A0A1J9PDB3</accession>
<evidence type="ECO:0000313" key="2">
    <source>
        <dbReference type="EMBL" id="OJD14006.1"/>
    </source>
</evidence>
<proteinExistence type="predicted"/>
<reference evidence="2 3" key="1">
    <citation type="submission" date="2015-08" db="EMBL/GenBank/DDBJ databases">
        <title>Emmonsia species relationships and genome sequence.</title>
        <authorList>
            <person name="Cuomo C.A."/>
            <person name="Schwartz I.S."/>
            <person name="Kenyon C."/>
            <person name="De Hoog G.S."/>
            <person name="Govender N.P."/>
            <person name="Botha A."/>
            <person name="Moreno L."/>
            <person name="De Vries M."/>
            <person name="Munoz J.F."/>
            <person name="Stielow J.B."/>
        </authorList>
    </citation>
    <scope>NUCLEOTIDE SEQUENCE [LARGE SCALE GENOMIC DNA]</scope>
    <source>
        <strain evidence="2 3">EI222</strain>
    </source>
</reference>
<protein>
    <submittedName>
        <fullName evidence="2">Uncharacterized protein</fullName>
    </submittedName>
</protein>
<evidence type="ECO:0000313" key="3">
    <source>
        <dbReference type="Proteomes" id="UP000242791"/>
    </source>
</evidence>
<feature type="region of interest" description="Disordered" evidence="1">
    <location>
        <begin position="1"/>
        <end position="162"/>
    </location>
</feature>
<dbReference type="Proteomes" id="UP000242791">
    <property type="component" value="Unassembled WGS sequence"/>
</dbReference>
<evidence type="ECO:0000256" key="1">
    <source>
        <dbReference type="SAM" id="MobiDB-lite"/>
    </source>
</evidence>